<dbReference type="CDD" id="cd01282">
    <property type="entry name" value="HTH_MerR-like_sg3"/>
    <property type="match status" value="1"/>
</dbReference>
<dbReference type="SMART" id="SM00422">
    <property type="entry name" value="HTH_MERR"/>
    <property type="match status" value="1"/>
</dbReference>
<keyword evidence="6" id="KW-1185">Reference proteome</keyword>
<dbReference type="PROSITE" id="PS50937">
    <property type="entry name" value="HTH_MERR_2"/>
    <property type="match status" value="1"/>
</dbReference>
<proteinExistence type="predicted"/>
<dbReference type="InterPro" id="IPR009061">
    <property type="entry name" value="DNA-bd_dom_put_sf"/>
</dbReference>
<dbReference type="EMBL" id="LT629732">
    <property type="protein sequence ID" value="SDT15615.1"/>
    <property type="molecule type" value="Genomic_DNA"/>
</dbReference>
<organism evidence="5 6">
    <name type="scientific">Actinopolymorpha singaporensis</name>
    <dbReference type="NCBI Taxonomy" id="117157"/>
    <lineage>
        <taxon>Bacteria</taxon>
        <taxon>Bacillati</taxon>
        <taxon>Actinomycetota</taxon>
        <taxon>Actinomycetes</taxon>
        <taxon>Propionibacteriales</taxon>
        <taxon>Actinopolymorphaceae</taxon>
        <taxon>Actinopolymorpha</taxon>
    </lineage>
</organism>
<evidence type="ECO:0000259" key="4">
    <source>
        <dbReference type="PROSITE" id="PS50937"/>
    </source>
</evidence>
<evidence type="ECO:0000313" key="5">
    <source>
        <dbReference type="EMBL" id="SDT15615.1"/>
    </source>
</evidence>
<dbReference type="AlphaFoldDB" id="A0A1H1Y2F2"/>
<dbReference type="RefSeq" id="WP_092656189.1">
    <property type="nucleotide sequence ID" value="NZ_LT629732.1"/>
</dbReference>
<evidence type="ECO:0000313" key="6">
    <source>
        <dbReference type="Proteomes" id="UP000198983"/>
    </source>
</evidence>
<protein>
    <submittedName>
        <fullName evidence="5">DNA-binding transcriptional regulator, MerR family</fullName>
    </submittedName>
</protein>
<keyword evidence="1" id="KW-0805">Transcription regulation</keyword>
<sequence>MRIGELAERTGTTTRALRYYESQGLLAARRTSNGYRDYGDTDRRIVEEIRSLLAIGFSLEETRPFVECLRSGHEAGDVCPSSVQVYRAKLAEIDDCLTRLGAVRDQIEAQLATALRRTASDLTDPTVGDTTCC</sequence>
<name>A0A1H1Y2F2_9ACTN</name>
<dbReference type="Proteomes" id="UP000198983">
    <property type="component" value="Chromosome I"/>
</dbReference>
<dbReference type="STRING" id="117157.SAMN04489717_5256"/>
<dbReference type="InterPro" id="IPR000551">
    <property type="entry name" value="MerR-type_HTH_dom"/>
</dbReference>
<dbReference type="Gene3D" id="1.10.1660.10">
    <property type="match status" value="1"/>
</dbReference>
<keyword evidence="2 5" id="KW-0238">DNA-binding</keyword>
<gene>
    <name evidence="5" type="ORF">SAMN04489717_5256</name>
</gene>
<evidence type="ECO:0000256" key="3">
    <source>
        <dbReference type="ARBA" id="ARBA00023163"/>
    </source>
</evidence>
<dbReference type="SUPFAM" id="SSF46955">
    <property type="entry name" value="Putative DNA-binding domain"/>
    <property type="match status" value="1"/>
</dbReference>
<reference evidence="5 6" key="1">
    <citation type="submission" date="2016-10" db="EMBL/GenBank/DDBJ databases">
        <authorList>
            <person name="de Groot N.N."/>
        </authorList>
    </citation>
    <scope>NUCLEOTIDE SEQUENCE [LARGE SCALE GENOMIC DNA]</scope>
    <source>
        <strain evidence="5 6">DSM 22024</strain>
    </source>
</reference>
<dbReference type="GO" id="GO:0003677">
    <property type="term" value="F:DNA binding"/>
    <property type="evidence" value="ECO:0007669"/>
    <property type="project" value="UniProtKB-KW"/>
</dbReference>
<dbReference type="PANTHER" id="PTHR30204:SF94">
    <property type="entry name" value="HEAVY METAL-DEPENDENT TRANSCRIPTIONAL REGULATOR HI_0293-RELATED"/>
    <property type="match status" value="1"/>
</dbReference>
<evidence type="ECO:0000256" key="1">
    <source>
        <dbReference type="ARBA" id="ARBA00023015"/>
    </source>
</evidence>
<dbReference type="OrthoDB" id="9802039at2"/>
<dbReference type="PANTHER" id="PTHR30204">
    <property type="entry name" value="REDOX-CYCLING DRUG-SENSING TRANSCRIPTIONAL ACTIVATOR SOXR"/>
    <property type="match status" value="1"/>
</dbReference>
<evidence type="ECO:0000256" key="2">
    <source>
        <dbReference type="ARBA" id="ARBA00023125"/>
    </source>
</evidence>
<dbReference type="PRINTS" id="PR00040">
    <property type="entry name" value="HTHMERR"/>
</dbReference>
<dbReference type="InterPro" id="IPR047057">
    <property type="entry name" value="MerR_fam"/>
</dbReference>
<dbReference type="GO" id="GO:0003700">
    <property type="term" value="F:DNA-binding transcription factor activity"/>
    <property type="evidence" value="ECO:0007669"/>
    <property type="project" value="InterPro"/>
</dbReference>
<feature type="domain" description="HTH merR-type" evidence="4">
    <location>
        <begin position="1"/>
        <end position="68"/>
    </location>
</feature>
<keyword evidence="3" id="KW-0804">Transcription</keyword>
<dbReference type="Pfam" id="PF13411">
    <property type="entry name" value="MerR_1"/>
    <property type="match status" value="1"/>
</dbReference>
<accession>A0A1H1Y2F2</accession>